<gene>
    <name evidence="2" type="ORF">SCF082_LOCUS22573</name>
</gene>
<comment type="caution">
    <text evidence="2">The sequence shown here is derived from an EMBL/GenBank/DDBJ whole genome shotgun (WGS) entry which is preliminary data.</text>
</comment>
<evidence type="ECO:0000313" key="3">
    <source>
        <dbReference type="Proteomes" id="UP001642464"/>
    </source>
</evidence>
<protein>
    <submittedName>
        <fullName evidence="2">Uncharacterized protein</fullName>
    </submittedName>
</protein>
<feature type="region of interest" description="Disordered" evidence="1">
    <location>
        <begin position="354"/>
        <end position="403"/>
    </location>
</feature>
<proteinExistence type="predicted"/>
<dbReference type="Proteomes" id="UP001642464">
    <property type="component" value="Unassembled WGS sequence"/>
</dbReference>
<keyword evidence="3" id="KW-1185">Reference proteome</keyword>
<accession>A0ABP0LIA5</accession>
<sequence>MDAFSQVPLPSGPKPSYSRNSTRPTSAGTARSESPRSRNQRPLSARSAGSAWEARASASPSPDFTDSWSELPSRPGSRPGSRPTSATTGGISGAVTRRPSADGPGAVPNDASRAPEVHSLEQHIMASPDFGRRSLEEELREPILTPIPNSLGTPLEKQVATAIGLRGKGRNVLRLPRSVVSCKHGCDCCWRWLARAALEQIWGGSLASLSLADSVLKIKEEFAQMQDARRAFETEQFRAKAAEEEVATLQHELKKNKVDGREFRILEREHGRLQNEVADLRAARGKLEAELEVQKRRSVEQMEVARRKAEGEVEALQARAQKAEISTIRLEATEHELRERIADLQDQLREEKLQRQEDAKKLKVTQRGGKKTGGKARAKKAGRSRSKSRSKSKTRGPCAGGLKRNVHHKWAALPHPGVGQPWRCFPAEAPLKSYREGSMKKRRAGAHF</sequence>
<feature type="compositionally biased region" description="Polar residues" evidence="1">
    <location>
        <begin position="17"/>
        <end position="32"/>
    </location>
</feature>
<evidence type="ECO:0000313" key="2">
    <source>
        <dbReference type="EMBL" id="CAK9038358.1"/>
    </source>
</evidence>
<feature type="compositionally biased region" description="Low complexity" evidence="1">
    <location>
        <begin position="72"/>
        <end position="83"/>
    </location>
</feature>
<reference evidence="2 3" key="1">
    <citation type="submission" date="2024-02" db="EMBL/GenBank/DDBJ databases">
        <authorList>
            <person name="Chen Y."/>
            <person name="Shah S."/>
            <person name="Dougan E. K."/>
            <person name="Thang M."/>
            <person name="Chan C."/>
        </authorList>
    </citation>
    <scope>NUCLEOTIDE SEQUENCE [LARGE SCALE GENOMIC DNA]</scope>
</reference>
<evidence type="ECO:0000256" key="1">
    <source>
        <dbReference type="SAM" id="MobiDB-lite"/>
    </source>
</evidence>
<dbReference type="EMBL" id="CAXAMM010016224">
    <property type="protein sequence ID" value="CAK9038358.1"/>
    <property type="molecule type" value="Genomic_DNA"/>
</dbReference>
<name>A0ABP0LIA5_9DINO</name>
<feature type="region of interest" description="Disordered" evidence="1">
    <location>
        <begin position="1"/>
        <end position="112"/>
    </location>
</feature>
<feature type="compositionally biased region" description="Basic residues" evidence="1">
    <location>
        <begin position="362"/>
        <end position="394"/>
    </location>
</feature>
<feature type="compositionally biased region" description="Polar residues" evidence="1">
    <location>
        <begin position="58"/>
        <end position="70"/>
    </location>
</feature>
<organism evidence="2 3">
    <name type="scientific">Durusdinium trenchii</name>
    <dbReference type="NCBI Taxonomy" id="1381693"/>
    <lineage>
        <taxon>Eukaryota</taxon>
        <taxon>Sar</taxon>
        <taxon>Alveolata</taxon>
        <taxon>Dinophyceae</taxon>
        <taxon>Suessiales</taxon>
        <taxon>Symbiodiniaceae</taxon>
        <taxon>Durusdinium</taxon>
    </lineage>
</organism>